<feature type="transmembrane region" description="Helical" evidence="1">
    <location>
        <begin position="28"/>
        <end position="47"/>
    </location>
</feature>
<sequence>MLPPEYYYTKIGSAEDLKIPEERRIYRLLEIFPGALAWFTLTGVILMSWLAPVFAAFFIIAFDIYWLLKTIYLSLHLRSAFKKVKENLKIDWLKELTDNQQPATGNWRDIYHLIILPFYNEPEETVRQSIESLSLANYPKDKLIVVLAAEERAGGNALKIAEKIQKEFGEKFSKFLITIHPKNLTSEIPGKGSNIAYAGKQAKEKIIDELRIPYGKVIVSAFDIDTVIFPDYFGRLAYVYLNTPNSQNFSYQPVPFYTNNIWQAPSFARVAAFSATFWHTLQQERAERLTTFSSHSMPFQSLIDIDFWQTNMVSEDSRVFWQTLLRHNGNYGIVPLYYPVKMDANVAPTFWQTMKNIYKQQRRWAWGAENIPYMLFGFWKNKKINLRKKWHYSWIYIEGFWSWATNALIIFILGWLPIILGGETFKQTVLAYNLPQITKWLMNLASIGLVTAAYLTMMILPPKPPEYGKHKYFLMIIQWPLLLITMIIFGAIPAFEAQTRLMLSGKFRLGFWVTPKHKK</sequence>
<keyword evidence="1" id="KW-1133">Transmembrane helix</keyword>
<protein>
    <recommendedName>
        <fullName evidence="2">Glycosyltransferase 2-like domain-containing protein</fullName>
    </recommendedName>
</protein>
<feature type="domain" description="Glycosyltransferase 2-like" evidence="2">
    <location>
        <begin position="222"/>
        <end position="438"/>
    </location>
</feature>
<keyword evidence="1" id="KW-0472">Membrane</keyword>
<dbReference type="Proteomes" id="UP000033918">
    <property type="component" value="Unassembled WGS sequence"/>
</dbReference>
<dbReference type="InterPro" id="IPR001173">
    <property type="entry name" value="Glyco_trans_2-like"/>
</dbReference>
<dbReference type="SUPFAM" id="SSF53448">
    <property type="entry name" value="Nucleotide-diphospho-sugar transferases"/>
    <property type="match status" value="1"/>
</dbReference>
<dbReference type="InterPro" id="IPR029044">
    <property type="entry name" value="Nucleotide-diphossugar_trans"/>
</dbReference>
<proteinExistence type="predicted"/>
<organism evidence="3 4">
    <name type="scientific">Candidatus Wolfebacteria bacterium GW2011_GWB1_41_12</name>
    <dbReference type="NCBI Taxonomy" id="1619006"/>
    <lineage>
        <taxon>Bacteria</taxon>
        <taxon>Candidatus Wolfeibacteriota</taxon>
    </lineage>
</organism>
<dbReference type="Gene3D" id="3.90.550.10">
    <property type="entry name" value="Spore Coat Polysaccharide Biosynthesis Protein SpsA, Chain A"/>
    <property type="match status" value="1"/>
</dbReference>
<feature type="transmembrane region" description="Helical" evidence="1">
    <location>
        <begin position="53"/>
        <end position="75"/>
    </location>
</feature>
<feature type="transmembrane region" description="Helical" evidence="1">
    <location>
        <begin position="472"/>
        <end position="495"/>
    </location>
</feature>
<reference evidence="3 4" key="1">
    <citation type="journal article" date="2015" name="Nature">
        <title>rRNA introns, odd ribosomes, and small enigmatic genomes across a large radiation of phyla.</title>
        <authorList>
            <person name="Brown C.T."/>
            <person name="Hug L.A."/>
            <person name="Thomas B.C."/>
            <person name="Sharon I."/>
            <person name="Castelle C.J."/>
            <person name="Singh A."/>
            <person name="Wilkins M.J."/>
            <person name="Williams K.H."/>
            <person name="Banfield J.F."/>
        </authorList>
    </citation>
    <scope>NUCLEOTIDE SEQUENCE [LARGE SCALE GENOMIC DNA]</scope>
</reference>
<dbReference type="Pfam" id="PF13632">
    <property type="entry name" value="Glyco_trans_2_3"/>
    <property type="match status" value="1"/>
</dbReference>
<dbReference type="EMBL" id="LCAK01000003">
    <property type="protein sequence ID" value="KKR88765.1"/>
    <property type="molecule type" value="Genomic_DNA"/>
</dbReference>
<dbReference type="PANTHER" id="PTHR36851:SF1">
    <property type="entry name" value="GLYCO_TRANS_2-LIKE DOMAIN-CONTAINING PROTEIN"/>
    <property type="match status" value="1"/>
</dbReference>
<accession>A0A0G0WWF2</accession>
<name>A0A0G0WWF2_9BACT</name>
<evidence type="ECO:0000259" key="2">
    <source>
        <dbReference type="Pfam" id="PF13632"/>
    </source>
</evidence>
<evidence type="ECO:0000313" key="4">
    <source>
        <dbReference type="Proteomes" id="UP000033918"/>
    </source>
</evidence>
<comment type="caution">
    <text evidence="3">The sequence shown here is derived from an EMBL/GenBank/DDBJ whole genome shotgun (WGS) entry which is preliminary data.</text>
</comment>
<gene>
    <name evidence="3" type="ORF">UU38_C0003G0016</name>
</gene>
<dbReference type="PANTHER" id="PTHR36851">
    <property type="entry name" value="UNNAMED PRODUCT"/>
    <property type="match status" value="1"/>
</dbReference>
<evidence type="ECO:0000256" key="1">
    <source>
        <dbReference type="SAM" id="Phobius"/>
    </source>
</evidence>
<dbReference type="AlphaFoldDB" id="A0A0G0WWF2"/>
<keyword evidence="1" id="KW-0812">Transmembrane</keyword>
<feature type="transmembrane region" description="Helical" evidence="1">
    <location>
        <begin position="440"/>
        <end position="460"/>
    </location>
</feature>
<evidence type="ECO:0000313" key="3">
    <source>
        <dbReference type="EMBL" id="KKR88765.1"/>
    </source>
</evidence>
<feature type="transmembrane region" description="Helical" evidence="1">
    <location>
        <begin position="395"/>
        <end position="420"/>
    </location>
</feature>